<evidence type="ECO:0000313" key="1">
    <source>
        <dbReference type="EMBL" id="CRL06270.1"/>
    </source>
</evidence>
<name>A0A1J1J466_9DIPT</name>
<gene>
    <name evidence="1" type="ORF">CLUMA_CG019314</name>
</gene>
<accession>A0A1J1J466</accession>
<reference evidence="1 2" key="1">
    <citation type="submission" date="2015-04" db="EMBL/GenBank/DDBJ databases">
        <authorList>
            <person name="Syromyatnikov M.Y."/>
            <person name="Popov V.N."/>
        </authorList>
    </citation>
    <scope>NUCLEOTIDE SEQUENCE [LARGE SCALE GENOMIC DNA]</scope>
</reference>
<dbReference type="EMBL" id="CVRI01000066">
    <property type="protein sequence ID" value="CRL06270.1"/>
    <property type="molecule type" value="Genomic_DNA"/>
</dbReference>
<organism evidence="1 2">
    <name type="scientific">Clunio marinus</name>
    <dbReference type="NCBI Taxonomy" id="568069"/>
    <lineage>
        <taxon>Eukaryota</taxon>
        <taxon>Metazoa</taxon>
        <taxon>Ecdysozoa</taxon>
        <taxon>Arthropoda</taxon>
        <taxon>Hexapoda</taxon>
        <taxon>Insecta</taxon>
        <taxon>Pterygota</taxon>
        <taxon>Neoptera</taxon>
        <taxon>Endopterygota</taxon>
        <taxon>Diptera</taxon>
        <taxon>Nematocera</taxon>
        <taxon>Chironomoidea</taxon>
        <taxon>Chironomidae</taxon>
        <taxon>Clunio</taxon>
    </lineage>
</organism>
<proteinExistence type="predicted"/>
<protein>
    <submittedName>
        <fullName evidence="1">CLUMA_CG019314, isoform A</fullName>
    </submittedName>
</protein>
<dbReference type="AlphaFoldDB" id="A0A1J1J466"/>
<keyword evidence="2" id="KW-1185">Reference proteome</keyword>
<evidence type="ECO:0000313" key="2">
    <source>
        <dbReference type="Proteomes" id="UP000183832"/>
    </source>
</evidence>
<dbReference type="Proteomes" id="UP000183832">
    <property type="component" value="Unassembled WGS sequence"/>
</dbReference>
<sequence>MLVSCSPPQNNEKDRSAFFFNPLIFLIESFKEVNQNIIQKIKLQTKITPSINYKLEIESKKLMQEKDADLLDYCSNVNAMTLANKILIDITNWNGVLSCNAMDFIVKHSKQNIIAIKNKDGSKYSKKIILELIALNQRKHFLPLGITEFLQRLEKFFICNSGSIKVMNQDILSRISNVKAILMRNNLRENFHLETLNKMQNIQLIDLSNICISMMYPDVGLNELKNALKHCGNEHIL</sequence>